<sequence length="109" mass="11056">MAEPSKINAQVNTALGSAKEMLGSTIEAGYQAVGGSSEPSSFSTAGKEQRLKGEAELKAAEGKAYAEGLGDRVEGKKDAIVGAVTGDKAQQLAGNAQNEKGAAQMKLNS</sequence>
<proteinExistence type="predicted"/>
<protein>
    <recommendedName>
        <fullName evidence="3">CsbD-like domain-containing protein</fullName>
    </recommendedName>
</protein>
<dbReference type="RefSeq" id="XP_069205135.1">
    <property type="nucleotide sequence ID" value="XM_069357198.1"/>
</dbReference>
<dbReference type="PANTHER" id="PTHR40460:SF1">
    <property type="entry name" value="CSBD-LIKE DOMAIN-CONTAINING PROTEIN"/>
    <property type="match status" value="1"/>
</dbReference>
<organism evidence="1 2">
    <name type="scientific">Vanrija albida</name>
    <dbReference type="NCBI Taxonomy" id="181172"/>
    <lineage>
        <taxon>Eukaryota</taxon>
        <taxon>Fungi</taxon>
        <taxon>Dikarya</taxon>
        <taxon>Basidiomycota</taxon>
        <taxon>Agaricomycotina</taxon>
        <taxon>Tremellomycetes</taxon>
        <taxon>Trichosporonales</taxon>
        <taxon>Trichosporonaceae</taxon>
        <taxon>Vanrija</taxon>
    </lineage>
</organism>
<dbReference type="Proteomes" id="UP001565368">
    <property type="component" value="Unassembled WGS sequence"/>
</dbReference>
<evidence type="ECO:0000313" key="2">
    <source>
        <dbReference type="Proteomes" id="UP001565368"/>
    </source>
</evidence>
<evidence type="ECO:0000313" key="1">
    <source>
        <dbReference type="EMBL" id="KAL1405191.1"/>
    </source>
</evidence>
<dbReference type="PANTHER" id="PTHR40460">
    <property type="entry name" value="CHROMOSOME 1, WHOLE GENOME SHOTGUN SEQUENCE"/>
    <property type="match status" value="1"/>
</dbReference>
<name>A0ABR3PRX3_9TREE</name>
<evidence type="ECO:0008006" key="3">
    <source>
        <dbReference type="Google" id="ProtNLM"/>
    </source>
</evidence>
<keyword evidence="2" id="KW-1185">Reference proteome</keyword>
<accession>A0ABR3PRX3</accession>
<reference evidence="1 2" key="1">
    <citation type="submission" date="2023-08" db="EMBL/GenBank/DDBJ databases">
        <title>Annotated Genome Sequence of Vanrija albida AlHP1.</title>
        <authorList>
            <person name="Herzog R."/>
        </authorList>
    </citation>
    <scope>NUCLEOTIDE SEQUENCE [LARGE SCALE GENOMIC DNA]</scope>
    <source>
        <strain evidence="1 2">AlHP1</strain>
    </source>
</reference>
<dbReference type="GeneID" id="95989859"/>
<gene>
    <name evidence="1" type="ORF">Q8F55_008816</name>
</gene>
<comment type="caution">
    <text evidence="1">The sequence shown here is derived from an EMBL/GenBank/DDBJ whole genome shotgun (WGS) entry which is preliminary data.</text>
</comment>
<dbReference type="EMBL" id="JBBXJM010000007">
    <property type="protein sequence ID" value="KAL1405191.1"/>
    <property type="molecule type" value="Genomic_DNA"/>
</dbReference>